<dbReference type="AlphaFoldDB" id="A0A0C3B9X1"/>
<dbReference type="Pfam" id="PF12937">
    <property type="entry name" value="F-box-like"/>
    <property type="match status" value="1"/>
</dbReference>
<dbReference type="PROSITE" id="PS50181">
    <property type="entry name" value="FBOX"/>
    <property type="match status" value="1"/>
</dbReference>
<dbReference type="Proteomes" id="UP000054097">
    <property type="component" value="Unassembled WGS sequence"/>
</dbReference>
<dbReference type="InterPro" id="IPR036047">
    <property type="entry name" value="F-box-like_dom_sf"/>
</dbReference>
<accession>A0A0C3B9X1</accession>
<protein>
    <recommendedName>
        <fullName evidence="1">F-box domain-containing protein</fullName>
    </recommendedName>
</protein>
<gene>
    <name evidence="2" type="ORF">M408DRAFT_23959</name>
</gene>
<reference evidence="3" key="2">
    <citation type="submission" date="2015-01" db="EMBL/GenBank/DDBJ databases">
        <title>Evolutionary Origins and Diversification of the Mycorrhizal Mutualists.</title>
        <authorList>
            <consortium name="DOE Joint Genome Institute"/>
            <consortium name="Mycorrhizal Genomics Consortium"/>
            <person name="Kohler A."/>
            <person name="Kuo A."/>
            <person name="Nagy L.G."/>
            <person name="Floudas D."/>
            <person name="Copeland A."/>
            <person name="Barry K.W."/>
            <person name="Cichocki N."/>
            <person name="Veneault-Fourrey C."/>
            <person name="LaButti K."/>
            <person name="Lindquist E.A."/>
            <person name="Lipzen A."/>
            <person name="Lundell T."/>
            <person name="Morin E."/>
            <person name="Murat C."/>
            <person name="Riley R."/>
            <person name="Ohm R."/>
            <person name="Sun H."/>
            <person name="Tunlid A."/>
            <person name="Henrissat B."/>
            <person name="Grigoriev I.V."/>
            <person name="Hibbett D.S."/>
            <person name="Martin F."/>
        </authorList>
    </citation>
    <scope>NUCLEOTIDE SEQUENCE [LARGE SCALE GENOMIC DNA]</scope>
    <source>
        <strain evidence="3">MAFF 305830</strain>
    </source>
</reference>
<evidence type="ECO:0000313" key="3">
    <source>
        <dbReference type="Proteomes" id="UP000054097"/>
    </source>
</evidence>
<organism evidence="2 3">
    <name type="scientific">Serendipita vermifera MAFF 305830</name>
    <dbReference type="NCBI Taxonomy" id="933852"/>
    <lineage>
        <taxon>Eukaryota</taxon>
        <taxon>Fungi</taxon>
        <taxon>Dikarya</taxon>
        <taxon>Basidiomycota</taxon>
        <taxon>Agaricomycotina</taxon>
        <taxon>Agaricomycetes</taxon>
        <taxon>Sebacinales</taxon>
        <taxon>Serendipitaceae</taxon>
        <taxon>Serendipita</taxon>
    </lineage>
</organism>
<keyword evidence="3" id="KW-1185">Reference proteome</keyword>
<evidence type="ECO:0000259" key="1">
    <source>
        <dbReference type="PROSITE" id="PS50181"/>
    </source>
</evidence>
<proteinExistence type="predicted"/>
<evidence type="ECO:0000313" key="2">
    <source>
        <dbReference type="EMBL" id="KIM28256.1"/>
    </source>
</evidence>
<reference evidence="2 3" key="1">
    <citation type="submission" date="2014-04" db="EMBL/GenBank/DDBJ databases">
        <authorList>
            <consortium name="DOE Joint Genome Institute"/>
            <person name="Kuo A."/>
            <person name="Zuccaro A."/>
            <person name="Kohler A."/>
            <person name="Nagy L.G."/>
            <person name="Floudas D."/>
            <person name="Copeland A."/>
            <person name="Barry K.W."/>
            <person name="Cichocki N."/>
            <person name="Veneault-Fourrey C."/>
            <person name="LaButti K."/>
            <person name="Lindquist E.A."/>
            <person name="Lipzen A."/>
            <person name="Lundell T."/>
            <person name="Morin E."/>
            <person name="Murat C."/>
            <person name="Sun H."/>
            <person name="Tunlid A."/>
            <person name="Henrissat B."/>
            <person name="Grigoriev I.V."/>
            <person name="Hibbett D.S."/>
            <person name="Martin F."/>
            <person name="Nordberg H.P."/>
            <person name="Cantor M.N."/>
            <person name="Hua S.X."/>
        </authorList>
    </citation>
    <scope>NUCLEOTIDE SEQUENCE [LARGE SCALE GENOMIC DNA]</scope>
    <source>
        <strain evidence="2 3">MAFF 305830</strain>
    </source>
</reference>
<dbReference type="InterPro" id="IPR001810">
    <property type="entry name" value="F-box_dom"/>
</dbReference>
<dbReference type="Gene3D" id="1.20.1280.50">
    <property type="match status" value="1"/>
</dbReference>
<feature type="domain" description="F-box" evidence="1">
    <location>
        <begin position="30"/>
        <end position="80"/>
    </location>
</feature>
<dbReference type="EMBL" id="KN824294">
    <property type="protein sequence ID" value="KIM28256.1"/>
    <property type="molecule type" value="Genomic_DNA"/>
</dbReference>
<dbReference type="HOGENOM" id="CLU_649184_0_0_1"/>
<dbReference type="SUPFAM" id="SSF81383">
    <property type="entry name" value="F-box domain"/>
    <property type="match status" value="1"/>
</dbReference>
<sequence>MSLINQHEQGAEIQKENTEIAREDSTQTSHFHINQLPQEVLSLIFLACDDPRMERNLNLALVCKIWQCIVISEPILWSNIIIPRNRDITRIRYFWRQIETSLFRSKQVSLDILIDLRDIPSYHEYLDKGPKDPVSQEQYDDLTATTIRRLLGNNREHVYRWRSFFLHCSPSLSTIAITNVWKVLEGQYDALAKFQIYIRDIHSPIHLPRVSYPALGCCTTKQPADPGKMLVNPSKMTLLSFYSSQMASEFLRMAGATTFSALSTLIIWISSREEVPDAPLHFPRLSTLRFLDTISGIAIPPLLDAPYLKNISFVWQRGGGAHFLPPSIFAKLETLQFHLKYPSNSEEIYQCIREPLRVALSSSTSLKKLQTPAAPSMRENLIELVSELRGEGHSLAKLKEITMMNMTFVDGKKKENLEVIDVAV</sequence>
<dbReference type="OrthoDB" id="2269034at2759"/>
<name>A0A0C3B9X1_SERVB</name>